<evidence type="ECO:0000256" key="8">
    <source>
        <dbReference type="ARBA" id="ARBA00022840"/>
    </source>
</evidence>
<dbReference type="InterPro" id="IPR009008">
    <property type="entry name" value="Val/Leu/Ile-tRNA-synth_edit"/>
</dbReference>
<evidence type="ECO:0000256" key="15">
    <source>
        <dbReference type="SAM" id="Coils"/>
    </source>
</evidence>
<dbReference type="Gene3D" id="3.90.740.10">
    <property type="entry name" value="Valyl/Leucyl/Isoleucyl-tRNA synthetase, editing domain"/>
    <property type="match status" value="1"/>
</dbReference>
<dbReference type="NCBIfam" id="NF004349">
    <property type="entry name" value="PRK05729.1"/>
    <property type="match status" value="1"/>
</dbReference>
<dbReference type="HAMAP" id="MF_02004">
    <property type="entry name" value="Val_tRNA_synth_type1"/>
    <property type="match status" value="1"/>
</dbReference>
<dbReference type="GO" id="GO:0004832">
    <property type="term" value="F:valine-tRNA ligase activity"/>
    <property type="evidence" value="ECO:0007669"/>
    <property type="project" value="UniProtKB-EC"/>
</dbReference>
<comment type="similarity">
    <text evidence="3 14">Belongs to the class-I aminoacyl-tRNA synthetase family.</text>
</comment>
<dbReference type="InterPro" id="IPR002303">
    <property type="entry name" value="Valyl-tRNA_ligase"/>
</dbReference>
<sequence length="1129" mass="128957">MYLSKLVLRNSFRNLGNRRIGSQLQNLIGYRNFSLLSGKDYNTRNLFDQQGISRNFGIFRSNMSEQAKEVKAETKDKKEEEDKTLSPEELAAKKAKKEAKKKAKEAKKKAKMAKFLAKKKKREQLAKNQAKNQATKQKKSKEKAEPAPKFVDKTIPGEKKILVSLKDPSFSSYDPQAVESSWYDWWVKQGFFKPEYTEDGKVKPEGLFVIPAPPPNVTGALHIGHALTVSIQDTLVRWNRMKGKTVLYIPGFDHAGIATQSVVEKNLWKTEKKTRHDLGRTEFTKKVWEWKEKFHARIKSQFQAMGASYDWSREAFTLDDKRSKAVAEAFVRLFDEGIIYRDNRLVNWSVKLNTAISNLEVENKTVAGHTMVSVPGYDQKVEFGVLTYFAYPVVGSDERLVVATTRPETIFGDTAVAVHPDDKRYAHLHGKFVQCPFSDRKIPIITDAQAVDMEFGTGAVKITPGHDYNDYSTGKRNNLEFINIFTDDGKLNENCGEYAGLKRFDARTVVIEQLKKKGLWLREEGHEMTLPFCSRSGDVVEPYLKPQWWVSEKKMAEDAIKAVKEGKITISPVSSLHEFYHWLENIQDWCISRQLWWGHRCPVYFVNIEGQNNSKDSSDYWIAGRTLEEAQEKAEKKFSGLKFTLEQDEDVLDTWFSSGLWPLSTLGWPEKNKDMEVFHPMSMLETGWDILFFWVARMIMLGIKMTGDVPFKEVFCHSLVRDAQGRKMSKSLGNVVDPWDVIHGISLENLHKQLYNGNLDPREIEKAKKGQALSYPSGIPQCGTDALRFALCAYTTGGRDINLDILRVAGYRKFCNKIFQATKFVLMRLGDDYVPPAEAKLSGKETLVEKWILHRMNCCAKKLNETLEQRDFYEATQAIYNFWLYELCDVYIENSKYLILEGTEEQKKSARDTLYTCIDGALRMIHPFMPFVTEEMWQRLPKRASEKAETIVKAKYPEYRKDLDNPKAEVAYNLVLNIIKSARSLLSQYNITKNAKIYIETSSDDVKAISEDQKDAIQSLIKAVVDVEIVSSAPEVPNGCVLDAASPECNVHLMVKGAIDIDKEIEKVNRKLTKSESTLKNLKKVMSAEDYKIKASEDAKEKNTKNAVNAEADIEGYKATIANLEKLKL</sequence>
<evidence type="ECO:0000256" key="12">
    <source>
        <dbReference type="ARBA" id="ARBA00040837"/>
    </source>
</evidence>
<dbReference type="InterPro" id="IPR014729">
    <property type="entry name" value="Rossmann-like_a/b/a_fold"/>
</dbReference>
<keyword evidence="8 14" id="KW-0067">ATP-binding</keyword>
<dbReference type="FunFam" id="3.40.50.620:FF:000078">
    <property type="entry name" value="Valine--tRNA ligase, mitochondrial"/>
    <property type="match status" value="1"/>
</dbReference>
<dbReference type="InterPro" id="IPR001412">
    <property type="entry name" value="aa-tRNA-synth_I_CS"/>
</dbReference>
<evidence type="ECO:0000259" key="18">
    <source>
        <dbReference type="Pfam" id="PF08264"/>
    </source>
</evidence>
<evidence type="ECO:0000256" key="1">
    <source>
        <dbReference type="ARBA" id="ARBA00004173"/>
    </source>
</evidence>
<dbReference type="InterPro" id="IPR009080">
    <property type="entry name" value="tRNAsynth_Ia_anticodon-bd"/>
</dbReference>
<dbReference type="SUPFAM" id="SSF50677">
    <property type="entry name" value="ValRS/IleRS/LeuRS editing domain"/>
    <property type="match status" value="1"/>
</dbReference>
<dbReference type="Pfam" id="PF00133">
    <property type="entry name" value="tRNA-synt_1"/>
    <property type="match status" value="1"/>
</dbReference>
<dbReference type="GO" id="GO:0002161">
    <property type="term" value="F:aminoacyl-tRNA deacylase activity"/>
    <property type="evidence" value="ECO:0007669"/>
    <property type="project" value="InterPro"/>
</dbReference>
<dbReference type="EC" id="6.1.1.9" evidence="4"/>
<evidence type="ECO:0000256" key="10">
    <source>
        <dbReference type="ARBA" id="ARBA00023146"/>
    </source>
</evidence>
<dbReference type="GO" id="GO:0005739">
    <property type="term" value="C:mitochondrion"/>
    <property type="evidence" value="ECO:0007669"/>
    <property type="project" value="UniProtKB-SubCell"/>
</dbReference>
<dbReference type="Gene3D" id="3.40.50.620">
    <property type="entry name" value="HUPs"/>
    <property type="match status" value="2"/>
</dbReference>
<dbReference type="EMBL" id="CABFWN010000004">
    <property type="protein sequence ID" value="VUG19032.1"/>
    <property type="molecule type" value="Genomic_DNA"/>
</dbReference>
<keyword evidence="5" id="KW-0963">Cytoplasm</keyword>
<reference evidence="19 20" key="1">
    <citation type="submission" date="2019-07" db="EMBL/GenBank/DDBJ databases">
        <authorList>
            <person name="Friedrich A."/>
            <person name="Schacherer J."/>
        </authorList>
    </citation>
    <scope>NUCLEOTIDE SEQUENCE [LARGE SCALE GENOMIC DNA]</scope>
</reference>
<dbReference type="CDD" id="cd07962">
    <property type="entry name" value="Anticodon_Ia_Val"/>
    <property type="match status" value="1"/>
</dbReference>
<dbReference type="InterPro" id="IPR002300">
    <property type="entry name" value="aa-tRNA-synth_Ia"/>
</dbReference>
<dbReference type="GO" id="GO:0006438">
    <property type="term" value="P:valyl-tRNA aminoacylation"/>
    <property type="evidence" value="ECO:0007669"/>
    <property type="project" value="InterPro"/>
</dbReference>
<comment type="subcellular location">
    <subcellularLocation>
        <location evidence="2">Cytoplasm</location>
    </subcellularLocation>
    <subcellularLocation>
        <location evidence="1">Mitochondrion</location>
    </subcellularLocation>
</comment>
<evidence type="ECO:0000256" key="11">
    <source>
        <dbReference type="ARBA" id="ARBA00029936"/>
    </source>
</evidence>
<dbReference type="SUPFAM" id="SSF52374">
    <property type="entry name" value="Nucleotidylyl transferase"/>
    <property type="match status" value="1"/>
</dbReference>
<feature type="compositionally biased region" description="Basic and acidic residues" evidence="16">
    <location>
        <begin position="67"/>
        <end position="92"/>
    </location>
</feature>
<keyword evidence="15" id="KW-0175">Coiled coil</keyword>
<dbReference type="PROSITE" id="PS00178">
    <property type="entry name" value="AA_TRNA_LIGASE_I"/>
    <property type="match status" value="1"/>
</dbReference>
<feature type="coiled-coil region" evidence="15">
    <location>
        <begin position="1065"/>
        <end position="1127"/>
    </location>
</feature>
<feature type="domain" description="Methionyl/Valyl/Leucyl/Isoleucyl-tRNA synthetase anticodon-binding" evidence="18">
    <location>
        <begin position="849"/>
        <end position="999"/>
    </location>
</feature>
<name>A0A7D9D1Y5_DEKBR</name>
<protein>
    <recommendedName>
        <fullName evidence="12">Valine--tRNA ligase, mitochondrial</fullName>
        <ecNumber evidence="4">6.1.1.9</ecNumber>
    </recommendedName>
    <alternativeName>
        <fullName evidence="11">Valyl-tRNA synthetase</fullName>
    </alternativeName>
</protein>
<dbReference type="InterPro" id="IPR037118">
    <property type="entry name" value="Val-tRNA_synth_C_sf"/>
</dbReference>
<feature type="region of interest" description="Disordered" evidence="16">
    <location>
        <begin position="67"/>
        <end position="104"/>
    </location>
</feature>
<evidence type="ECO:0000256" key="4">
    <source>
        <dbReference type="ARBA" id="ARBA00013169"/>
    </source>
</evidence>
<keyword evidence="6 14" id="KW-0436">Ligase</keyword>
<dbReference type="Proteomes" id="UP000478008">
    <property type="component" value="Unassembled WGS sequence"/>
</dbReference>
<evidence type="ECO:0000256" key="7">
    <source>
        <dbReference type="ARBA" id="ARBA00022741"/>
    </source>
</evidence>
<keyword evidence="20" id="KW-1185">Reference proteome</keyword>
<dbReference type="CDD" id="cd00817">
    <property type="entry name" value="ValRS_core"/>
    <property type="match status" value="1"/>
</dbReference>
<dbReference type="FunFam" id="3.90.740.10:FF:000005">
    <property type="entry name" value="Valine--tRNA ligase, mitochondrial"/>
    <property type="match status" value="1"/>
</dbReference>
<accession>A0A7D9D1Y5</accession>
<dbReference type="InterPro" id="IPR013155">
    <property type="entry name" value="M/V/L/I-tRNA-synth_anticd-bd"/>
</dbReference>
<evidence type="ECO:0000256" key="14">
    <source>
        <dbReference type="RuleBase" id="RU363035"/>
    </source>
</evidence>
<evidence type="ECO:0000256" key="13">
    <source>
        <dbReference type="ARBA" id="ARBA00047552"/>
    </source>
</evidence>
<dbReference type="AlphaFoldDB" id="A0A7D9D1Y5"/>
<feature type="region of interest" description="Disordered" evidence="16">
    <location>
        <begin position="118"/>
        <end position="149"/>
    </location>
</feature>
<dbReference type="GO" id="GO:0005829">
    <property type="term" value="C:cytosol"/>
    <property type="evidence" value="ECO:0007669"/>
    <property type="project" value="TreeGrafter"/>
</dbReference>
<feature type="compositionally biased region" description="Basic residues" evidence="16">
    <location>
        <begin position="93"/>
        <end position="104"/>
    </location>
</feature>
<keyword evidence="7 14" id="KW-0547">Nucleotide-binding</keyword>
<keyword evidence="9 14" id="KW-0648">Protein biosynthesis</keyword>
<evidence type="ECO:0000256" key="6">
    <source>
        <dbReference type="ARBA" id="ARBA00022598"/>
    </source>
</evidence>
<dbReference type="InterPro" id="IPR033705">
    <property type="entry name" value="Anticodon_Ia_Val"/>
</dbReference>
<dbReference type="GO" id="GO:0005524">
    <property type="term" value="F:ATP binding"/>
    <property type="evidence" value="ECO:0007669"/>
    <property type="project" value="UniProtKB-KW"/>
</dbReference>
<dbReference type="PRINTS" id="PR00986">
    <property type="entry name" value="TRNASYNTHVAL"/>
</dbReference>
<feature type="compositionally biased region" description="Low complexity" evidence="16">
    <location>
        <begin position="126"/>
        <end position="135"/>
    </location>
</feature>
<evidence type="ECO:0000256" key="2">
    <source>
        <dbReference type="ARBA" id="ARBA00004496"/>
    </source>
</evidence>
<dbReference type="SUPFAM" id="SSF47323">
    <property type="entry name" value="Anticodon-binding domain of a subclass of class I aminoacyl-tRNA synthetases"/>
    <property type="match status" value="1"/>
</dbReference>
<comment type="catalytic activity">
    <reaction evidence="13">
        <text>tRNA(Val) + L-valine + ATP = L-valyl-tRNA(Val) + AMP + diphosphate</text>
        <dbReference type="Rhea" id="RHEA:10704"/>
        <dbReference type="Rhea" id="RHEA-COMP:9672"/>
        <dbReference type="Rhea" id="RHEA-COMP:9708"/>
        <dbReference type="ChEBI" id="CHEBI:30616"/>
        <dbReference type="ChEBI" id="CHEBI:33019"/>
        <dbReference type="ChEBI" id="CHEBI:57762"/>
        <dbReference type="ChEBI" id="CHEBI:78442"/>
        <dbReference type="ChEBI" id="CHEBI:78537"/>
        <dbReference type="ChEBI" id="CHEBI:456215"/>
        <dbReference type="EC" id="6.1.1.9"/>
    </reaction>
</comment>
<evidence type="ECO:0000313" key="20">
    <source>
        <dbReference type="Proteomes" id="UP000478008"/>
    </source>
</evidence>
<evidence type="ECO:0000256" key="9">
    <source>
        <dbReference type="ARBA" id="ARBA00022917"/>
    </source>
</evidence>
<evidence type="ECO:0000256" key="3">
    <source>
        <dbReference type="ARBA" id="ARBA00005594"/>
    </source>
</evidence>
<evidence type="ECO:0000256" key="5">
    <source>
        <dbReference type="ARBA" id="ARBA00022490"/>
    </source>
</evidence>
<evidence type="ECO:0000259" key="17">
    <source>
        <dbReference type="Pfam" id="PF00133"/>
    </source>
</evidence>
<gene>
    <name evidence="19" type="primary">VAS1</name>
    <name evidence="19" type="ORF">DEBR0S4_08768G</name>
</gene>
<proteinExistence type="inferred from homology"/>
<dbReference type="FunFam" id="1.10.730.10:FF:000009">
    <property type="entry name" value="Valine--tRNA ligase, mitochondrial"/>
    <property type="match status" value="1"/>
</dbReference>
<evidence type="ECO:0000256" key="16">
    <source>
        <dbReference type="SAM" id="MobiDB-lite"/>
    </source>
</evidence>
<dbReference type="FunFam" id="3.40.50.620:FF:000020">
    <property type="entry name" value="Valine--tRNA ligase, mitochondrial"/>
    <property type="match status" value="1"/>
</dbReference>
<dbReference type="Pfam" id="PF08264">
    <property type="entry name" value="Anticodon_1"/>
    <property type="match status" value="1"/>
</dbReference>
<dbReference type="Gene3D" id="1.10.730.10">
    <property type="entry name" value="Isoleucyl-tRNA Synthetase, Domain 1"/>
    <property type="match status" value="1"/>
</dbReference>
<feature type="domain" description="Aminoacyl-tRNA synthetase class Ia" evidence="17">
    <location>
        <begin position="182"/>
        <end position="804"/>
    </location>
</feature>
<organism evidence="19 20">
    <name type="scientific">Dekkera bruxellensis</name>
    <name type="common">Brettanomyces custersii</name>
    <dbReference type="NCBI Taxonomy" id="5007"/>
    <lineage>
        <taxon>Eukaryota</taxon>
        <taxon>Fungi</taxon>
        <taxon>Dikarya</taxon>
        <taxon>Ascomycota</taxon>
        <taxon>Saccharomycotina</taxon>
        <taxon>Pichiomycetes</taxon>
        <taxon>Pichiales</taxon>
        <taxon>Pichiaceae</taxon>
        <taxon>Brettanomyces</taxon>
    </lineage>
</organism>
<dbReference type="Gene3D" id="1.10.287.380">
    <property type="entry name" value="Valyl-tRNA synthetase, C-terminal domain"/>
    <property type="match status" value="1"/>
</dbReference>
<keyword evidence="10 14" id="KW-0030">Aminoacyl-tRNA synthetase</keyword>
<dbReference type="NCBIfam" id="TIGR00422">
    <property type="entry name" value="valS"/>
    <property type="match status" value="1"/>
</dbReference>
<evidence type="ECO:0000313" key="19">
    <source>
        <dbReference type="EMBL" id="VUG19032.1"/>
    </source>
</evidence>